<evidence type="ECO:0000313" key="3">
    <source>
        <dbReference type="Proteomes" id="UP000054498"/>
    </source>
</evidence>
<evidence type="ECO:0000256" key="1">
    <source>
        <dbReference type="SAM" id="SignalP"/>
    </source>
</evidence>
<keyword evidence="3" id="KW-1185">Reference proteome</keyword>
<organism evidence="2 3">
    <name type="scientific">Monoraphidium neglectum</name>
    <dbReference type="NCBI Taxonomy" id="145388"/>
    <lineage>
        <taxon>Eukaryota</taxon>
        <taxon>Viridiplantae</taxon>
        <taxon>Chlorophyta</taxon>
        <taxon>core chlorophytes</taxon>
        <taxon>Chlorophyceae</taxon>
        <taxon>CS clade</taxon>
        <taxon>Sphaeropleales</taxon>
        <taxon>Selenastraceae</taxon>
        <taxon>Monoraphidium</taxon>
    </lineage>
</organism>
<gene>
    <name evidence="2" type="ORF">MNEG_8564</name>
</gene>
<sequence length="622" mass="67317">MVALRVLLATVTVVAALLPLARAQCAPTLTFFPTGAEDFNVPVAWGRTQQRKAGNPYSDQLFTVLLSSNNNLPGSFAAGVPTLQVLPQHPLLVLGATHINSSCRGLASAPARRRRLLVSVVPPARVTTVPRVSISYLLVPQNVPAPPGPDSIDKFVARYGAENATINPDMAEAEVNRQVSKLSELAVSTNSTVADAAKKALQAYSQQIKAKAEEDAAVISEEAAFVAGGPPKAVFPLRKSIHVGEFASLTPTPRVKLENLDTLPDGYYCMQIVVTVMRGTGYMGEHKVPVRDISTMREVCFYKLDTPPTARVKFHTCGPKFSMELTDIQPVPVEVFPGTRKMLFTPVYHIRGMLNRTAQWWVPIPEGHKQRFDFWAVVGKSPSNTTVYDFTPEDTLAEGFWLLEVDGGLLSEFPSLLTTEAVQKFGKAADDLDEMGVWKDMPVALQGLPKYASGKMNLTRMVGLQAKETAFNSFNGPDGVPINEDFQFSWDIDGFGHQYCYLDGERRQNDGDFMCKSPINAQVNDDKTNHTLLILMQDVCGKRLRVLAKYGLWGYSLEEATGRSSGKADGEINAGIPEVLLNASTPDARRVRTNAAGGGLRGGGAAAVAAVAAAAAAVALWL</sequence>
<dbReference type="Proteomes" id="UP000054498">
    <property type="component" value="Unassembled WGS sequence"/>
</dbReference>
<keyword evidence="1" id="KW-0732">Signal</keyword>
<name>A0A0D2MF84_9CHLO</name>
<protein>
    <submittedName>
        <fullName evidence="2">Uncharacterized protein</fullName>
    </submittedName>
</protein>
<dbReference type="KEGG" id="mng:MNEG_8564"/>
<evidence type="ECO:0000313" key="2">
    <source>
        <dbReference type="EMBL" id="KIY99396.1"/>
    </source>
</evidence>
<dbReference type="OrthoDB" id="537225at2759"/>
<reference evidence="2 3" key="1">
    <citation type="journal article" date="2013" name="BMC Genomics">
        <title>Reconstruction of the lipid metabolism for the microalga Monoraphidium neglectum from its genome sequence reveals characteristics suitable for biofuel production.</title>
        <authorList>
            <person name="Bogen C."/>
            <person name="Al-Dilaimi A."/>
            <person name="Albersmeier A."/>
            <person name="Wichmann J."/>
            <person name="Grundmann M."/>
            <person name="Rupp O."/>
            <person name="Lauersen K.J."/>
            <person name="Blifernez-Klassen O."/>
            <person name="Kalinowski J."/>
            <person name="Goesmann A."/>
            <person name="Mussgnug J.H."/>
            <person name="Kruse O."/>
        </authorList>
    </citation>
    <scope>NUCLEOTIDE SEQUENCE [LARGE SCALE GENOMIC DNA]</scope>
    <source>
        <strain evidence="2 3">SAG 48.87</strain>
    </source>
</reference>
<feature type="signal peptide" evidence="1">
    <location>
        <begin position="1"/>
        <end position="23"/>
    </location>
</feature>
<dbReference type="RefSeq" id="XP_013898416.1">
    <property type="nucleotide sequence ID" value="XM_014042962.1"/>
</dbReference>
<accession>A0A0D2MF84</accession>
<dbReference type="GeneID" id="25741440"/>
<feature type="chain" id="PRO_5002247706" evidence="1">
    <location>
        <begin position="24"/>
        <end position="622"/>
    </location>
</feature>
<dbReference type="EMBL" id="KK101860">
    <property type="protein sequence ID" value="KIY99396.1"/>
    <property type="molecule type" value="Genomic_DNA"/>
</dbReference>
<dbReference type="AlphaFoldDB" id="A0A0D2MF84"/>
<proteinExistence type="predicted"/>